<keyword evidence="2" id="KW-1185">Reference proteome</keyword>
<gene>
    <name evidence="1" type="ORF">GFER_01585</name>
</gene>
<name>A0A0C2EFP8_9BACT</name>
<dbReference type="PROSITE" id="PS51257">
    <property type="entry name" value="PROKAR_LIPOPROTEIN"/>
    <property type="match status" value="1"/>
</dbReference>
<comment type="caution">
    <text evidence="1">The sequence shown here is derived from an EMBL/GenBank/DDBJ whole genome shotgun (WGS) entry which is preliminary data.</text>
</comment>
<dbReference type="Proteomes" id="UP000035068">
    <property type="component" value="Unassembled WGS sequence"/>
</dbReference>
<protein>
    <recommendedName>
        <fullName evidence="3">Lipoprotein</fullName>
    </recommendedName>
</protein>
<evidence type="ECO:0008006" key="3">
    <source>
        <dbReference type="Google" id="ProtNLM"/>
    </source>
</evidence>
<proteinExistence type="predicted"/>
<evidence type="ECO:0000313" key="2">
    <source>
        <dbReference type="Proteomes" id="UP000035068"/>
    </source>
</evidence>
<dbReference type="RefSeq" id="WP_040095456.1">
    <property type="nucleotide sequence ID" value="NZ_JWJD01000001.1"/>
</dbReference>
<sequence>MNRVILIILCSFVFLGGCGVKVVPQPLAGSQVDPSDGSVTQQLEQMSLTVRVQDLEVRPYQMVENLTSFWIGFDNSSNQGVPLSLDGFYLVDGGGNQMRPVTPKKVHEMIARDSFYLIPYPYVGFYYLQDAVRVSRAADFDSSLPYFPQRFPQDLYTQALPEGVVLPGGRVSGLVYFVADLTRMKSFELRYFLPGTPLSEDADFRFPFSVEKN</sequence>
<evidence type="ECO:0000313" key="1">
    <source>
        <dbReference type="EMBL" id="KIH77448.1"/>
    </source>
</evidence>
<dbReference type="AlphaFoldDB" id="A0A0C2EFP8"/>
<accession>A0A0C2EFP8</accession>
<dbReference type="EMBL" id="JWJD01000001">
    <property type="protein sequence ID" value="KIH77448.1"/>
    <property type="molecule type" value="Genomic_DNA"/>
</dbReference>
<organism evidence="1 2">
    <name type="scientific">Geoalkalibacter ferrihydriticus DSM 17813</name>
    <dbReference type="NCBI Taxonomy" id="1121915"/>
    <lineage>
        <taxon>Bacteria</taxon>
        <taxon>Pseudomonadati</taxon>
        <taxon>Thermodesulfobacteriota</taxon>
        <taxon>Desulfuromonadia</taxon>
        <taxon>Desulfuromonadales</taxon>
        <taxon>Geoalkalibacteraceae</taxon>
        <taxon>Geoalkalibacter</taxon>
    </lineage>
</organism>
<reference evidence="1 2" key="1">
    <citation type="submission" date="2014-12" db="EMBL/GenBank/DDBJ databases">
        <title>Genomes of Geoalkalibacter ferrihydriticus and Geoalkalibacter subterraneus, two haloalkaliphilic metal-reducing members of the Geobacteraceae.</title>
        <authorList>
            <person name="Badalamenti J.P."/>
            <person name="Torres C.I."/>
            <person name="Krajmalnik-Brown R."/>
            <person name="Bond D.R."/>
        </authorList>
    </citation>
    <scope>NUCLEOTIDE SEQUENCE [LARGE SCALE GENOMIC DNA]</scope>
    <source>
        <strain evidence="1 2">DSM 17813</strain>
    </source>
</reference>